<evidence type="ECO:0000313" key="13">
    <source>
        <dbReference type="EMBL" id="SPF43426.1"/>
    </source>
</evidence>
<sequence length="401" mass="42316">MHSRIYFDHSATTPLDPRVLAAMGPFLSGAFGNPSSLHQEGRLAREAIQTARAQVASLIGAAPEEIIFTGSGTEADNLALIGAVRASGKPGHVVTSAIEHAAILETCRFLATTGTKITHLPVDPEGLVSTASLLRALQSDVTIVSVMAANNVVGTIQPIEELAHLTKLHGVLFHTDAVQAGGKIPLDVNRLRVDLLSLSAHKLHGPKGVGALYVRKGVALSPIVFGGGQERGLRSATENVAAIVGFGAAAAIAQEELAAEAARLAQFRERIARDLSQRFPDSYLFGHPVQRLPGHLSFGFRGRERELGKLLAALDRVGVAVSAGSACSAHHSGEPSAVLLAMGYDAERARGLLRLSLGRFNTQAEIDRFLEILPRAVATLTETDPPRAPRHVVDQAPLAVV</sequence>
<evidence type="ECO:0000259" key="12">
    <source>
        <dbReference type="Pfam" id="PF00266"/>
    </source>
</evidence>
<dbReference type="GO" id="GO:0051536">
    <property type="term" value="F:iron-sulfur cluster binding"/>
    <property type="evidence" value="ECO:0007669"/>
    <property type="project" value="UniProtKB-KW"/>
</dbReference>
<dbReference type="InterPro" id="IPR015422">
    <property type="entry name" value="PyrdxlP-dep_Trfase_small"/>
</dbReference>
<dbReference type="InterPro" id="IPR020578">
    <property type="entry name" value="Aminotrans_V_PyrdxlP_BS"/>
</dbReference>
<dbReference type="GO" id="GO:0031071">
    <property type="term" value="F:cysteine desulfurase activity"/>
    <property type="evidence" value="ECO:0007669"/>
    <property type="project" value="UniProtKB-EC"/>
</dbReference>
<dbReference type="Gene3D" id="3.40.640.10">
    <property type="entry name" value="Type I PLP-dependent aspartate aminotransferase-like (Major domain)"/>
    <property type="match status" value="1"/>
</dbReference>
<evidence type="ECO:0000256" key="1">
    <source>
        <dbReference type="ARBA" id="ARBA00001933"/>
    </source>
</evidence>
<gene>
    <name evidence="13" type="primary">iscS</name>
    <name evidence="13" type="ORF">SBA1_490007</name>
</gene>
<dbReference type="Pfam" id="PF00266">
    <property type="entry name" value="Aminotran_5"/>
    <property type="match status" value="1"/>
</dbReference>
<reference evidence="14" key="1">
    <citation type="submission" date="2018-02" db="EMBL/GenBank/DDBJ databases">
        <authorList>
            <person name="Hausmann B."/>
        </authorList>
    </citation>
    <scope>NUCLEOTIDE SEQUENCE [LARGE SCALE GENOMIC DNA]</scope>
    <source>
        <strain evidence="14">Peat soil MAG SbA1</strain>
    </source>
</reference>
<keyword evidence="5 13" id="KW-0808">Transferase</keyword>
<dbReference type="InterPro" id="IPR016454">
    <property type="entry name" value="Cysteine_dSase"/>
</dbReference>
<dbReference type="InterPro" id="IPR015421">
    <property type="entry name" value="PyrdxlP-dep_Trfase_major"/>
</dbReference>
<dbReference type="PROSITE" id="PS00595">
    <property type="entry name" value="AA_TRANSFER_CLASS_5"/>
    <property type="match status" value="1"/>
</dbReference>
<evidence type="ECO:0000256" key="8">
    <source>
        <dbReference type="ARBA" id="ARBA00023004"/>
    </source>
</evidence>
<accession>A0A2U3KUT4</accession>
<evidence type="ECO:0000256" key="3">
    <source>
        <dbReference type="ARBA" id="ARBA00006490"/>
    </source>
</evidence>
<dbReference type="FunFam" id="3.40.640.10:FF:000084">
    <property type="entry name" value="IscS-like cysteine desulfurase"/>
    <property type="match status" value="1"/>
</dbReference>
<comment type="catalytic activity">
    <reaction evidence="10">
        <text>(sulfur carrier)-H + L-cysteine = (sulfur carrier)-SH + L-alanine</text>
        <dbReference type="Rhea" id="RHEA:43892"/>
        <dbReference type="Rhea" id="RHEA-COMP:14737"/>
        <dbReference type="Rhea" id="RHEA-COMP:14739"/>
        <dbReference type="ChEBI" id="CHEBI:29917"/>
        <dbReference type="ChEBI" id="CHEBI:35235"/>
        <dbReference type="ChEBI" id="CHEBI:57972"/>
        <dbReference type="ChEBI" id="CHEBI:64428"/>
        <dbReference type="EC" id="2.8.1.7"/>
    </reaction>
</comment>
<keyword evidence="9" id="KW-0411">Iron-sulfur</keyword>
<dbReference type="EC" id="2.8.1.7" evidence="4"/>
<dbReference type="Proteomes" id="UP000238701">
    <property type="component" value="Unassembled WGS sequence"/>
</dbReference>
<evidence type="ECO:0000313" key="14">
    <source>
        <dbReference type="Proteomes" id="UP000238701"/>
    </source>
</evidence>
<organism evidence="13 14">
    <name type="scientific">Candidatus Sulfotelmatobacter kueseliae</name>
    <dbReference type="NCBI Taxonomy" id="2042962"/>
    <lineage>
        <taxon>Bacteria</taxon>
        <taxon>Pseudomonadati</taxon>
        <taxon>Acidobacteriota</taxon>
        <taxon>Terriglobia</taxon>
        <taxon>Terriglobales</taxon>
        <taxon>Candidatus Korobacteraceae</taxon>
        <taxon>Candidatus Sulfotelmatobacter</taxon>
    </lineage>
</organism>
<dbReference type="PIRSF" id="PIRSF005572">
    <property type="entry name" value="NifS"/>
    <property type="match status" value="1"/>
</dbReference>
<dbReference type="InterPro" id="IPR000192">
    <property type="entry name" value="Aminotrans_V_dom"/>
</dbReference>
<name>A0A2U3KUT4_9BACT</name>
<dbReference type="OrthoDB" id="9808002at2"/>
<evidence type="ECO:0000256" key="2">
    <source>
        <dbReference type="ARBA" id="ARBA00003120"/>
    </source>
</evidence>
<evidence type="ECO:0000256" key="11">
    <source>
        <dbReference type="RuleBase" id="RU004504"/>
    </source>
</evidence>
<evidence type="ECO:0000256" key="7">
    <source>
        <dbReference type="ARBA" id="ARBA00022898"/>
    </source>
</evidence>
<dbReference type="PANTHER" id="PTHR11601">
    <property type="entry name" value="CYSTEINE DESULFURYLASE FAMILY MEMBER"/>
    <property type="match status" value="1"/>
</dbReference>
<dbReference type="InterPro" id="IPR015424">
    <property type="entry name" value="PyrdxlP-dep_Trfase"/>
</dbReference>
<evidence type="ECO:0000256" key="6">
    <source>
        <dbReference type="ARBA" id="ARBA00022723"/>
    </source>
</evidence>
<comment type="function">
    <text evidence="2">Catalyzes the removal of elemental sulfur atoms from cysteine to produce alanine. Seems to participate in the biosynthesis of the nitrogenase metalloclusters by providing the inorganic sulfur required for the Fe-S core formation.</text>
</comment>
<evidence type="ECO:0000256" key="9">
    <source>
        <dbReference type="ARBA" id="ARBA00023014"/>
    </source>
</evidence>
<comment type="similarity">
    <text evidence="3">Belongs to the class-V pyridoxal-phosphate-dependent aminotransferase family. NifS/IscS subfamily.</text>
</comment>
<dbReference type="Gene3D" id="3.90.1150.10">
    <property type="entry name" value="Aspartate Aminotransferase, domain 1"/>
    <property type="match status" value="1"/>
</dbReference>
<evidence type="ECO:0000256" key="10">
    <source>
        <dbReference type="ARBA" id="ARBA00050776"/>
    </source>
</evidence>
<keyword evidence="6" id="KW-0479">Metal-binding</keyword>
<comment type="cofactor">
    <cofactor evidence="1 11">
        <name>pyridoxal 5'-phosphate</name>
        <dbReference type="ChEBI" id="CHEBI:597326"/>
    </cofactor>
</comment>
<feature type="domain" description="Aminotransferase class V" evidence="12">
    <location>
        <begin position="5"/>
        <end position="369"/>
    </location>
</feature>
<proteinExistence type="inferred from homology"/>
<dbReference type="AlphaFoldDB" id="A0A2U3KUT4"/>
<keyword evidence="8" id="KW-0408">Iron</keyword>
<evidence type="ECO:0000256" key="4">
    <source>
        <dbReference type="ARBA" id="ARBA00012239"/>
    </source>
</evidence>
<evidence type="ECO:0000256" key="5">
    <source>
        <dbReference type="ARBA" id="ARBA00022679"/>
    </source>
</evidence>
<dbReference type="EMBL" id="OMOD01000143">
    <property type="protein sequence ID" value="SPF43426.1"/>
    <property type="molecule type" value="Genomic_DNA"/>
</dbReference>
<dbReference type="GO" id="GO:0046872">
    <property type="term" value="F:metal ion binding"/>
    <property type="evidence" value="ECO:0007669"/>
    <property type="project" value="UniProtKB-KW"/>
</dbReference>
<dbReference type="Gene3D" id="1.10.260.50">
    <property type="match status" value="1"/>
</dbReference>
<keyword evidence="7" id="KW-0663">Pyridoxal phosphate</keyword>
<protein>
    <recommendedName>
        <fullName evidence="4">cysteine desulfurase</fullName>
        <ecNumber evidence="4">2.8.1.7</ecNumber>
    </recommendedName>
</protein>
<dbReference type="PANTHER" id="PTHR11601:SF34">
    <property type="entry name" value="CYSTEINE DESULFURASE"/>
    <property type="match status" value="1"/>
</dbReference>
<dbReference type="SUPFAM" id="SSF53383">
    <property type="entry name" value="PLP-dependent transferases"/>
    <property type="match status" value="1"/>
</dbReference>